<keyword evidence="2" id="KW-1185">Reference proteome</keyword>
<proteinExistence type="predicted"/>
<dbReference type="OMA" id="FCFESEF"/>
<protein>
    <submittedName>
        <fullName evidence="1">Uncharacterized protein</fullName>
    </submittedName>
</protein>
<reference evidence="1" key="2">
    <citation type="submission" date="2025-08" db="UniProtKB">
        <authorList>
            <consortium name="Ensembl"/>
        </authorList>
    </citation>
    <scope>IDENTIFICATION</scope>
</reference>
<dbReference type="AlphaFoldDB" id="A0A8I5NWG1"/>
<reference evidence="1" key="3">
    <citation type="submission" date="2025-09" db="UniProtKB">
        <authorList>
            <consortium name="Ensembl"/>
        </authorList>
    </citation>
    <scope>IDENTIFICATION</scope>
</reference>
<sequence length="117" mass="13097">MDSCSVTKAGVQWHSLGSLQPLPPGFKRFSCLSLPSSWDYRHTPPCPVNFLFFAEMGSYYVAQTGLELLGTSDPPASASQSAWITDLSHCTWPKFYENKVLILKRKQLPTRHMSSCV</sequence>
<reference evidence="1 2" key="1">
    <citation type="submission" date="2012-03" db="EMBL/GenBank/DDBJ databases">
        <title>Whole Genome Assembly of Papio anubis.</title>
        <authorList>
            <person name="Liu Y.L."/>
            <person name="Abraham K.A."/>
            <person name="Akbar H.A."/>
            <person name="Ali S.A."/>
            <person name="Anosike U.A."/>
            <person name="Aqrawi P.A."/>
            <person name="Arias F.A."/>
            <person name="Attaway T.A."/>
            <person name="Awwad R.A."/>
            <person name="Babu C.B."/>
            <person name="Bandaranaike D.B."/>
            <person name="Battles P.B."/>
            <person name="Bell A.B."/>
            <person name="Beltran B.B."/>
            <person name="Berhane-Mersha D.B."/>
            <person name="Bess C.B."/>
            <person name="Bickham C.B."/>
            <person name="Bolden T.B."/>
            <person name="Carter K.C."/>
            <person name="Chau D.C."/>
            <person name="Chavez A.C."/>
            <person name="Clerc-Blankenburg K.C."/>
            <person name="Coyle M.C."/>
            <person name="Dao M.D."/>
            <person name="Davila M.L.D."/>
            <person name="Davy-Carroll L.D."/>
            <person name="Denson S.D."/>
            <person name="Dinh H.D."/>
            <person name="Fernandez S.F."/>
            <person name="Fernando P.F."/>
            <person name="Forbes L.F."/>
            <person name="Francis C.F."/>
            <person name="Francisco L.F."/>
            <person name="Fu Q.F."/>
            <person name="Garcia-Iii R.G."/>
            <person name="Garrett T.G."/>
            <person name="Gross S.G."/>
            <person name="Gubbala S.G."/>
            <person name="Hirani K.H."/>
            <person name="Hogues M.H."/>
            <person name="Hollins B.H."/>
            <person name="Jackson L.J."/>
            <person name="Javaid M.J."/>
            <person name="Jhangiani S.J."/>
            <person name="Johnson A.J."/>
            <person name="Johnson B.J."/>
            <person name="Jones J.J."/>
            <person name="Joshi V.J."/>
            <person name="Kalu J.K."/>
            <person name="Khan N.K."/>
            <person name="Korchina V.K."/>
            <person name="Kovar C.K."/>
            <person name="Lago L.L."/>
            <person name="Lara F.L."/>
            <person name="Le T.-K.L."/>
            <person name="Lee S.L."/>
            <person name="Legall-Iii F.L."/>
            <person name="Lemon S.L."/>
            <person name="Liu J.L."/>
            <person name="Liu Y.-S.L."/>
            <person name="Liyanage D.L."/>
            <person name="Lopez J.L."/>
            <person name="Lorensuhewa L.L."/>
            <person name="Mata R.M."/>
            <person name="Mathew T.M."/>
            <person name="Mercado C.M."/>
            <person name="Mercado I.M."/>
            <person name="Morales K.M."/>
            <person name="Morgan M.M."/>
            <person name="Munidasa M.M."/>
            <person name="Ngo D.N."/>
            <person name="Nguyen L.N."/>
            <person name="Nguyen T.N."/>
            <person name="Nguyen N.N."/>
            <person name="Obregon M.O."/>
            <person name="Okwuonu G.O."/>
            <person name="Ongeri F.O."/>
            <person name="Onwere C.O."/>
            <person name="Osifeso I.O."/>
            <person name="Parra A.P."/>
            <person name="Patil S.P."/>
            <person name="Perez A.P."/>
            <person name="Perez Y.P."/>
            <person name="Pham C.P."/>
            <person name="Pu L.-L.P."/>
            <person name="Puazo M.P."/>
            <person name="Quiroz J.Q."/>
            <person name="Rouhana J.R."/>
            <person name="Ruiz M.R."/>
            <person name="Ruiz S.-J.R."/>
            <person name="Saada N.S."/>
            <person name="Santibanez J.S."/>
            <person name="Scheel M.S."/>
            <person name="Schneider B.S."/>
            <person name="Simmons D.S."/>
            <person name="Sisson I.S."/>
            <person name="Tang L.-Y.T."/>
            <person name="Thornton R.T."/>
            <person name="Tisius J.T."/>
            <person name="Toledanes G.T."/>
            <person name="Trejos Z.T."/>
            <person name="Usmani K.U."/>
            <person name="Varghese R.V."/>
            <person name="Vattathil S.V."/>
            <person name="Vee V.V."/>
            <person name="Walker D.W."/>
            <person name="Weissenberger G.W."/>
            <person name="White C.W."/>
            <person name="Williams A.W."/>
            <person name="Woodworth J.W."/>
            <person name="Wright R.W."/>
            <person name="Zhu Y.Z."/>
            <person name="Han Y.H."/>
            <person name="Newsham I.N."/>
            <person name="Nazareth L.N."/>
            <person name="Worley K.W."/>
            <person name="Muzny D.M."/>
            <person name="Rogers J.R."/>
            <person name="Gibbs R.G."/>
        </authorList>
    </citation>
    <scope>NUCLEOTIDE SEQUENCE [LARGE SCALE GENOMIC DNA]</scope>
</reference>
<dbReference type="PRINTS" id="PR02045">
    <property type="entry name" value="F138DOMAIN"/>
</dbReference>
<accession>A0A8I5NWG1</accession>
<organism evidence="1 2">
    <name type="scientific">Papio anubis</name>
    <name type="common">Olive baboon</name>
    <dbReference type="NCBI Taxonomy" id="9555"/>
    <lineage>
        <taxon>Eukaryota</taxon>
        <taxon>Metazoa</taxon>
        <taxon>Chordata</taxon>
        <taxon>Craniata</taxon>
        <taxon>Vertebrata</taxon>
        <taxon>Euteleostomi</taxon>
        <taxon>Mammalia</taxon>
        <taxon>Eutheria</taxon>
        <taxon>Euarchontoglires</taxon>
        <taxon>Primates</taxon>
        <taxon>Haplorrhini</taxon>
        <taxon>Catarrhini</taxon>
        <taxon>Cercopithecidae</taxon>
        <taxon>Cercopithecinae</taxon>
        <taxon>Papio</taxon>
    </lineage>
</organism>
<dbReference type="Ensembl" id="ENSPANT00000064578.1">
    <property type="protein sequence ID" value="ENSPANP00000060472.1"/>
    <property type="gene ID" value="ENSPANG00000048585.1"/>
</dbReference>
<dbReference type="PANTHER" id="PTHR46254:SF3">
    <property type="entry name" value="SECRETED PROTEIN"/>
    <property type="match status" value="1"/>
</dbReference>
<evidence type="ECO:0000313" key="2">
    <source>
        <dbReference type="Proteomes" id="UP000028761"/>
    </source>
</evidence>
<dbReference type="GeneTree" id="ENSGT00940000161627"/>
<dbReference type="Proteomes" id="UP000028761">
    <property type="component" value="Chromosome X"/>
</dbReference>
<evidence type="ECO:0000313" key="1">
    <source>
        <dbReference type="Ensembl" id="ENSPANP00000060472.1"/>
    </source>
</evidence>
<name>A0A8I5NWG1_PAPAN</name>
<dbReference type="PANTHER" id="PTHR46254">
    <property type="entry name" value="PROTEIN GVQW1-RELATED"/>
    <property type="match status" value="1"/>
</dbReference>